<evidence type="ECO:0000256" key="6">
    <source>
        <dbReference type="ARBA" id="ARBA00022729"/>
    </source>
</evidence>
<evidence type="ECO:0000313" key="15">
    <source>
        <dbReference type="EMBL" id="KAE8675656.1"/>
    </source>
</evidence>
<comment type="caution">
    <text evidence="15">The sequence shown here is derived from an EMBL/GenBank/DDBJ whole genome shotgun (WGS) entry which is preliminary data.</text>
</comment>
<evidence type="ECO:0000256" key="7">
    <source>
        <dbReference type="ARBA" id="ARBA00022734"/>
    </source>
</evidence>
<keyword evidence="11" id="KW-0472">Membrane</keyword>
<protein>
    <recommendedName>
        <fullName evidence="14">Protein kinase domain-containing protein</fullName>
    </recommendedName>
</protein>
<comment type="subcellular location">
    <subcellularLocation>
        <location evidence="1">Cell membrane</location>
        <topology evidence="1">Single-pass type I membrane protein</topology>
    </subcellularLocation>
</comment>
<dbReference type="SMART" id="SM00220">
    <property type="entry name" value="S_TKc"/>
    <property type="match status" value="1"/>
</dbReference>
<accession>A0A6A2YC53</accession>
<dbReference type="InterPro" id="IPR000719">
    <property type="entry name" value="Prot_kinase_dom"/>
</dbReference>
<evidence type="ECO:0000256" key="3">
    <source>
        <dbReference type="ARBA" id="ARBA00010217"/>
    </source>
</evidence>
<dbReference type="InterPro" id="IPR011009">
    <property type="entry name" value="Kinase-like_dom_sf"/>
</dbReference>
<sequence>MVGFSAATGQHGKKEYVTEVKVIIQLRHRNLVQPIGWCHDRNEFILVYEFMPNGSLDSHLFRDKDPLTWSVRYRISLGLASAILYLHEDWEQRVAHRDIKSSNVMLASSFNVKLGDFGLAKLMDHKLGPKTTGLAGTLGYLAPEYISTDRASKESDVYQHYDYFKAKRWLPTVFNSLISL</sequence>
<dbReference type="Pfam" id="PF00069">
    <property type="entry name" value="Pkinase"/>
    <property type="match status" value="1"/>
</dbReference>
<dbReference type="GO" id="GO:0004672">
    <property type="term" value="F:protein kinase activity"/>
    <property type="evidence" value="ECO:0007669"/>
    <property type="project" value="InterPro"/>
</dbReference>
<dbReference type="PANTHER" id="PTHR27007">
    <property type="match status" value="1"/>
</dbReference>
<gene>
    <name evidence="15" type="ORF">F3Y22_tig00111650pilonHSYRG00257</name>
</gene>
<dbReference type="SUPFAM" id="SSF56112">
    <property type="entry name" value="Protein kinase-like (PK-like)"/>
    <property type="match status" value="1"/>
</dbReference>
<proteinExistence type="inferred from homology"/>
<evidence type="ECO:0000256" key="1">
    <source>
        <dbReference type="ARBA" id="ARBA00004251"/>
    </source>
</evidence>
<keyword evidence="9" id="KW-0067">ATP-binding</keyword>
<dbReference type="InterPro" id="IPR008271">
    <property type="entry name" value="Ser/Thr_kinase_AS"/>
</dbReference>
<keyword evidence="13" id="KW-0325">Glycoprotein</keyword>
<evidence type="ECO:0000256" key="2">
    <source>
        <dbReference type="ARBA" id="ARBA00008536"/>
    </source>
</evidence>
<evidence type="ECO:0000256" key="4">
    <source>
        <dbReference type="ARBA" id="ARBA00022475"/>
    </source>
</evidence>
<keyword evidence="4" id="KW-1003">Cell membrane</keyword>
<evidence type="ECO:0000259" key="14">
    <source>
        <dbReference type="PROSITE" id="PS50011"/>
    </source>
</evidence>
<keyword evidence="7" id="KW-0430">Lectin</keyword>
<feature type="domain" description="Protein kinase" evidence="14">
    <location>
        <begin position="1"/>
        <end position="180"/>
    </location>
</feature>
<dbReference type="PROSITE" id="PS00108">
    <property type="entry name" value="PROTEIN_KINASE_ST"/>
    <property type="match status" value="1"/>
</dbReference>
<keyword evidence="16" id="KW-1185">Reference proteome</keyword>
<reference evidence="15" key="1">
    <citation type="submission" date="2019-09" db="EMBL/GenBank/DDBJ databases">
        <title>Draft genome information of white flower Hibiscus syriacus.</title>
        <authorList>
            <person name="Kim Y.-M."/>
        </authorList>
    </citation>
    <scope>NUCLEOTIDE SEQUENCE [LARGE SCALE GENOMIC DNA]</scope>
    <source>
        <strain evidence="15">YM2019G1</strain>
    </source>
</reference>
<evidence type="ECO:0000256" key="13">
    <source>
        <dbReference type="ARBA" id="ARBA00023180"/>
    </source>
</evidence>
<dbReference type="GO" id="GO:0030246">
    <property type="term" value="F:carbohydrate binding"/>
    <property type="evidence" value="ECO:0007669"/>
    <property type="project" value="UniProtKB-KW"/>
</dbReference>
<dbReference type="FunFam" id="1.10.510.10:FF:000240">
    <property type="entry name" value="Lectin-domain containing receptor kinase A4.3"/>
    <property type="match status" value="1"/>
</dbReference>
<organism evidence="15 16">
    <name type="scientific">Hibiscus syriacus</name>
    <name type="common">Rose of Sharon</name>
    <dbReference type="NCBI Taxonomy" id="106335"/>
    <lineage>
        <taxon>Eukaryota</taxon>
        <taxon>Viridiplantae</taxon>
        <taxon>Streptophyta</taxon>
        <taxon>Embryophyta</taxon>
        <taxon>Tracheophyta</taxon>
        <taxon>Spermatophyta</taxon>
        <taxon>Magnoliopsida</taxon>
        <taxon>eudicotyledons</taxon>
        <taxon>Gunneridae</taxon>
        <taxon>Pentapetalae</taxon>
        <taxon>rosids</taxon>
        <taxon>malvids</taxon>
        <taxon>Malvales</taxon>
        <taxon>Malvaceae</taxon>
        <taxon>Malvoideae</taxon>
        <taxon>Hibiscus</taxon>
    </lineage>
</organism>
<dbReference type="GO" id="GO:0005886">
    <property type="term" value="C:plasma membrane"/>
    <property type="evidence" value="ECO:0007669"/>
    <property type="project" value="UniProtKB-SubCell"/>
</dbReference>
<dbReference type="Proteomes" id="UP000436088">
    <property type="component" value="Unassembled WGS sequence"/>
</dbReference>
<keyword evidence="5" id="KW-0812">Transmembrane</keyword>
<name>A0A6A2YC53_HIBSY</name>
<evidence type="ECO:0000256" key="12">
    <source>
        <dbReference type="ARBA" id="ARBA00023170"/>
    </source>
</evidence>
<dbReference type="AlphaFoldDB" id="A0A6A2YC53"/>
<keyword evidence="8" id="KW-0547">Nucleotide-binding</keyword>
<evidence type="ECO:0000313" key="16">
    <source>
        <dbReference type="Proteomes" id="UP000436088"/>
    </source>
</evidence>
<dbReference type="GO" id="GO:0005524">
    <property type="term" value="F:ATP binding"/>
    <property type="evidence" value="ECO:0007669"/>
    <property type="project" value="UniProtKB-KW"/>
</dbReference>
<dbReference type="Gene3D" id="1.10.510.10">
    <property type="entry name" value="Transferase(Phosphotransferase) domain 1"/>
    <property type="match status" value="1"/>
</dbReference>
<dbReference type="EMBL" id="VEPZ02001395">
    <property type="protein sequence ID" value="KAE8675656.1"/>
    <property type="molecule type" value="Genomic_DNA"/>
</dbReference>
<dbReference type="InterPro" id="IPR050528">
    <property type="entry name" value="L-type_Lectin-RKs"/>
</dbReference>
<comment type="similarity">
    <text evidence="2">In the N-terminal section; belongs to the leguminous lectin family.</text>
</comment>
<evidence type="ECO:0000256" key="10">
    <source>
        <dbReference type="ARBA" id="ARBA00022989"/>
    </source>
</evidence>
<evidence type="ECO:0000256" key="5">
    <source>
        <dbReference type="ARBA" id="ARBA00022692"/>
    </source>
</evidence>
<dbReference type="Gene3D" id="3.30.200.20">
    <property type="entry name" value="Phosphorylase Kinase, domain 1"/>
    <property type="match status" value="1"/>
</dbReference>
<dbReference type="GO" id="GO:0002229">
    <property type="term" value="P:defense response to oomycetes"/>
    <property type="evidence" value="ECO:0007669"/>
    <property type="project" value="UniProtKB-ARBA"/>
</dbReference>
<keyword evidence="6" id="KW-0732">Signal</keyword>
<keyword evidence="10" id="KW-1133">Transmembrane helix</keyword>
<dbReference type="PROSITE" id="PS50011">
    <property type="entry name" value="PROTEIN_KINASE_DOM"/>
    <property type="match status" value="1"/>
</dbReference>
<evidence type="ECO:0000256" key="9">
    <source>
        <dbReference type="ARBA" id="ARBA00022840"/>
    </source>
</evidence>
<evidence type="ECO:0000256" key="11">
    <source>
        <dbReference type="ARBA" id="ARBA00023136"/>
    </source>
</evidence>
<evidence type="ECO:0000256" key="8">
    <source>
        <dbReference type="ARBA" id="ARBA00022741"/>
    </source>
</evidence>
<keyword evidence="12" id="KW-0675">Receptor</keyword>
<comment type="similarity">
    <text evidence="3">In the C-terminal section; belongs to the protein kinase superfamily. Ser/Thr protein kinase family.</text>
</comment>